<reference evidence="2 3" key="1">
    <citation type="journal article" date="2013" name="Int. J. Syst. Evol. Microbiol.">
        <title>Roseomonas aerophila sp. nov., isolated from air.</title>
        <authorList>
            <person name="Kim S.J."/>
            <person name="Weon H.Y."/>
            <person name="Ahn J.H."/>
            <person name="Hong S.B."/>
            <person name="Seok S.J."/>
            <person name="Whang K.S."/>
            <person name="Kwon S.W."/>
        </authorList>
    </citation>
    <scope>NUCLEOTIDE SEQUENCE [LARGE SCALE GENOMIC DNA]</scope>
    <source>
        <strain evidence="2 3">NBRC 108923</strain>
    </source>
</reference>
<gene>
    <name evidence="2" type="ORF">IBL26_11150</name>
</gene>
<evidence type="ECO:0000313" key="2">
    <source>
        <dbReference type="EMBL" id="MBC9207395.1"/>
    </source>
</evidence>
<dbReference type="Pfam" id="PF02616">
    <property type="entry name" value="SMC_ScpA"/>
    <property type="match status" value="1"/>
</dbReference>
<dbReference type="Gene3D" id="6.10.250.2410">
    <property type="match status" value="1"/>
</dbReference>
<sequence>MTPAAEVQGATLVVHLEGYDGPIDLLLELARAQKVDLARLSLRDLIDQYLAAVEAGRGVASLAERSEWLIAASRLVLLKSRLLVQAEDAPAPADADRLLEELARAAQRQHARALAAWLEARPQLGHDIFARGRPDAPRQAGYQGDILDLLLACFDLLEPPRPPAPPPRYTPPSLDVWTLAEALQHLQAQLSQHPAGGALQHFVPERESGEAGGLRRRSGVASTFLAGLELAKQGRVVLQQQENFGVLQVRLSADAGAPAAV</sequence>
<dbReference type="RefSeq" id="WP_187784565.1">
    <property type="nucleotide sequence ID" value="NZ_JACTVA010000017.1"/>
</dbReference>
<dbReference type="PANTHER" id="PTHR33969">
    <property type="entry name" value="SEGREGATION AND CONDENSATION PROTEIN A"/>
    <property type="match status" value="1"/>
</dbReference>
<evidence type="ECO:0000313" key="3">
    <source>
        <dbReference type="Proteomes" id="UP000626026"/>
    </source>
</evidence>
<dbReference type="Proteomes" id="UP000626026">
    <property type="component" value="Unassembled WGS sequence"/>
</dbReference>
<accession>A0ABR7RLC6</accession>
<protein>
    <recommendedName>
        <fullName evidence="1">Segregation and condensation protein A</fullName>
    </recommendedName>
</protein>
<dbReference type="EMBL" id="JACTVA010000017">
    <property type="protein sequence ID" value="MBC9207395.1"/>
    <property type="molecule type" value="Genomic_DNA"/>
</dbReference>
<evidence type="ECO:0000256" key="1">
    <source>
        <dbReference type="ARBA" id="ARBA00044777"/>
    </source>
</evidence>
<name>A0ABR7RLC6_9PROT</name>
<comment type="caution">
    <text evidence="2">The sequence shown here is derived from an EMBL/GenBank/DDBJ whole genome shotgun (WGS) entry which is preliminary data.</text>
</comment>
<proteinExistence type="predicted"/>
<dbReference type="InterPro" id="IPR003768">
    <property type="entry name" value="ScpA"/>
</dbReference>
<dbReference type="PANTHER" id="PTHR33969:SF2">
    <property type="entry name" value="SEGREGATION AND CONDENSATION PROTEIN A"/>
    <property type="match status" value="1"/>
</dbReference>
<organism evidence="2 3">
    <name type="scientific">Teichococcus aerophilus</name>
    <dbReference type="NCBI Taxonomy" id="1224513"/>
    <lineage>
        <taxon>Bacteria</taxon>
        <taxon>Pseudomonadati</taxon>
        <taxon>Pseudomonadota</taxon>
        <taxon>Alphaproteobacteria</taxon>
        <taxon>Acetobacterales</taxon>
        <taxon>Roseomonadaceae</taxon>
        <taxon>Roseomonas</taxon>
    </lineage>
</organism>
<keyword evidence="3" id="KW-1185">Reference proteome</keyword>